<dbReference type="PANTHER" id="PTHR24071:SF0">
    <property type="entry name" value="GTP-BINDING NUCLEAR PROTEIN RAN"/>
    <property type="match status" value="1"/>
</dbReference>
<dbReference type="GO" id="GO:0000054">
    <property type="term" value="P:ribosomal subunit export from nucleus"/>
    <property type="evidence" value="ECO:0007669"/>
    <property type="project" value="TreeGrafter"/>
</dbReference>
<evidence type="ECO:0000256" key="6">
    <source>
        <dbReference type="ARBA" id="ARBA00023134"/>
    </source>
</evidence>
<comment type="caution">
    <text evidence="9">The sequence shown here is derived from an EMBL/GenBank/DDBJ whole genome shotgun (WGS) entry which is preliminary data.</text>
</comment>
<dbReference type="CDD" id="cd00877">
    <property type="entry name" value="Ran"/>
    <property type="match status" value="1"/>
</dbReference>
<dbReference type="SUPFAM" id="SSF52540">
    <property type="entry name" value="P-loop containing nucleoside triphosphate hydrolases"/>
    <property type="match status" value="1"/>
</dbReference>
<protein>
    <recommendedName>
        <fullName evidence="8">GTP-binding nuclear protein</fullName>
    </recommendedName>
</protein>
<keyword evidence="9" id="KW-0378">Hydrolase</keyword>
<dbReference type="PROSITE" id="PS51418">
    <property type="entry name" value="RAN"/>
    <property type="match status" value="1"/>
</dbReference>
<comment type="similarity">
    <text evidence="2 8">Belongs to the small GTPase superfamily. Ran family.</text>
</comment>
<dbReference type="GO" id="GO:0005634">
    <property type="term" value="C:nucleus"/>
    <property type="evidence" value="ECO:0007669"/>
    <property type="project" value="UniProtKB-SubCell"/>
</dbReference>
<dbReference type="PROSITE" id="PS51421">
    <property type="entry name" value="RAS"/>
    <property type="match status" value="1"/>
</dbReference>
<dbReference type="EMBL" id="MU865940">
    <property type="protein sequence ID" value="KAK4448993.1"/>
    <property type="molecule type" value="Genomic_DNA"/>
</dbReference>
<accession>A0AAV9GNS1</accession>
<dbReference type="AlphaFoldDB" id="A0AAV9GNS1"/>
<gene>
    <name evidence="9" type="ORF">QBC34DRAFT_299986</name>
</gene>
<name>A0AAV9GNS1_9PEZI</name>
<evidence type="ECO:0000256" key="8">
    <source>
        <dbReference type="RuleBase" id="RU363057"/>
    </source>
</evidence>
<evidence type="ECO:0000256" key="7">
    <source>
        <dbReference type="ARBA" id="ARBA00023242"/>
    </source>
</evidence>
<dbReference type="GO" id="GO:0003924">
    <property type="term" value="F:GTPase activity"/>
    <property type="evidence" value="ECO:0007669"/>
    <property type="project" value="InterPro"/>
</dbReference>
<dbReference type="GO" id="GO:0005525">
    <property type="term" value="F:GTP binding"/>
    <property type="evidence" value="ECO:0007669"/>
    <property type="project" value="UniProtKB-KW"/>
</dbReference>
<sequence length="215" mass="24221">MASKIPTFKLVMIGNGGSGKTTFLRRHSTGDLEKRYIATVGAEVHPLVFTTNNGKVRFDVWDTVCQCQKMGGLRDGFYANAQGAIMMFNITSRITYKNLPRWHSELTRVCEDIPIVLCGNKADLNNRKVKAKNMIFHRKKELQYYDISAKANYNLDKPFLWLARKLLGDDALEFIETPALAAPDAVVDEDMLAQFQQEMAEAAKIPLPESDDDSL</sequence>
<keyword evidence="5 8" id="KW-0653">Protein transport</keyword>
<dbReference type="SMART" id="SM00174">
    <property type="entry name" value="RHO"/>
    <property type="match status" value="1"/>
</dbReference>
<evidence type="ECO:0000313" key="10">
    <source>
        <dbReference type="Proteomes" id="UP001321760"/>
    </source>
</evidence>
<evidence type="ECO:0000256" key="4">
    <source>
        <dbReference type="ARBA" id="ARBA00022741"/>
    </source>
</evidence>
<dbReference type="PRINTS" id="PR00627">
    <property type="entry name" value="GTPRANTC4"/>
</dbReference>
<evidence type="ECO:0000256" key="2">
    <source>
        <dbReference type="ARBA" id="ARBA00008028"/>
    </source>
</evidence>
<keyword evidence="6 8" id="KW-0342">GTP-binding</keyword>
<comment type="subcellular location">
    <subcellularLocation>
        <location evidence="1 8">Nucleus</location>
    </subcellularLocation>
</comment>
<keyword evidence="7 8" id="KW-0539">Nucleus</keyword>
<dbReference type="Pfam" id="PF00071">
    <property type="entry name" value="Ras"/>
    <property type="match status" value="1"/>
</dbReference>
<evidence type="ECO:0000256" key="5">
    <source>
        <dbReference type="ARBA" id="ARBA00022927"/>
    </source>
</evidence>
<evidence type="ECO:0000256" key="1">
    <source>
        <dbReference type="ARBA" id="ARBA00004123"/>
    </source>
</evidence>
<organism evidence="9 10">
    <name type="scientific">Podospora aff. communis PSN243</name>
    <dbReference type="NCBI Taxonomy" id="3040156"/>
    <lineage>
        <taxon>Eukaryota</taxon>
        <taxon>Fungi</taxon>
        <taxon>Dikarya</taxon>
        <taxon>Ascomycota</taxon>
        <taxon>Pezizomycotina</taxon>
        <taxon>Sordariomycetes</taxon>
        <taxon>Sordariomycetidae</taxon>
        <taxon>Sordariales</taxon>
        <taxon>Podosporaceae</taxon>
        <taxon>Podospora</taxon>
    </lineage>
</organism>
<proteinExistence type="inferred from homology"/>
<dbReference type="InterPro" id="IPR001806">
    <property type="entry name" value="Small_GTPase"/>
</dbReference>
<dbReference type="FunFam" id="3.40.50.300:FF:000369">
    <property type="entry name" value="GTP-binding nuclear protein"/>
    <property type="match status" value="1"/>
</dbReference>
<comment type="function">
    <text evidence="8">GTP-binding protein involved in nucleocytoplasmic transport. Required for the import of protein into the nucleus and also for RNA export. Involved in chromatin condensation and control of cell cycle.</text>
</comment>
<dbReference type="InterPro" id="IPR027417">
    <property type="entry name" value="P-loop_NTPase"/>
</dbReference>
<dbReference type="InterPro" id="IPR002041">
    <property type="entry name" value="Ran_GTPase"/>
</dbReference>
<dbReference type="NCBIfam" id="TIGR00231">
    <property type="entry name" value="small_GTP"/>
    <property type="match status" value="1"/>
</dbReference>
<reference evidence="9" key="1">
    <citation type="journal article" date="2023" name="Mol. Phylogenet. Evol.">
        <title>Genome-scale phylogeny and comparative genomics of the fungal order Sordariales.</title>
        <authorList>
            <person name="Hensen N."/>
            <person name="Bonometti L."/>
            <person name="Westerberg I."/>
            <person name="Brannstrom I.O."/>
            <person name="Guillou S."/>
            <person name="Cros-Aarteil S."/>
            <person name="Calhoun S."/>
            <person name="Haridas S."/>
            <person name="Kuo A."/>
            <person name="Mondo S."/>
            <person name="Pangilinan J."/>
            <person name="Riley R."/>
            <person name="LaButti K."/>
            <person name="Andreopoulos B."/>
            <person name="Lipzen A."/>
            <person name="Chen C."/>
            <person name="Yan M."/>
            <person name="Daum C."/>
            <person name="Ng V."/>
            <person name="Clum A."/>
            <person name="Steindorff A."/>
            <person name="Ohm R.A."/>
            <person name="Martin F."/>
            <person name="Silar P."/>
            <person name="Natvig D.O."/>
            <person name="Lalanne C."/>
            <person name="Gautier V."/>
            <person name="Ament-Velasquez S.L."/>
            <person name="Kruys A."/>
            <person name="Hutchinson M.I."/>
            <person name="Powell A.J."/>
            <person name="Barry K."/>
            <person name="Miller A.N."/>
            <person name="Grigoriev I.V."/>
            <person name="Debuchy R."/>
            <person name="Gladieux P."/>
            <person name="Hiltunen Thoren M."/>
            <person name="Johannesson H."/>
        </authorList>
    </citation>
    <scope>NUCLEOTIDE SEQUENCE</scope>
    <source>
        <strain evidence="9">PSN243</strain>
    </source>
</reference>
<reference evidence="9" key="2">
    <citation type="submission" date="2023-05" db="EMBL/GenBank/DDBJ databases">
        <authorList>
            <consortium name="Lawrence Berkeley National Laboratory"/>
            <person name="Steindorff A."/>
            <person name="Hensen N."/>
            <person name="Bonometti L."/>
            <person name="Westerberg I."/>
            <person name="Brannstrom I.O."/>
            <person name="Guillou S."/>
            <person name="Cros-Aarteil S."/>
            <person name="Calhoun S."/>
            <person name="Haridas S."/>
            <person name="Kuo A."/>
            <person name="Mondo S."/>
            <person name="Pangilinan J."/>
            <person name="Riley R."/>
            <person name="Labutti K."/>
            <person name="Andreopoulos B."/>
            <person name="Lipzen A."/>
            <person name="Chen C."/>
            <person name="Yanf M."/>
            <person name="Daum C."/>
            <person name="Ng V."/>
            <person name="Clum A."/>
            <person name="Ohm R."/>
            <person name="Martin F."/>
            <person name="Silar P."/>
            <person name="Natvig D."/>
            <person name="Lalanne C."/>
            <person name="Gautier V."/>
            <person name="Ament-Velasquez S.L."/>
            <person name="Kruys A."/>
            <person name="Hutchinson M.I."/>
            <person name="Powell A.J."/>
            <person name="Barry K."/>
            <person name="Miller A.N."/>
            <person name="Grigoriev I.V."/>
            <person name="Debuchy R."/>
            <person name="Gladieux P."/>
            <person name="Thoren M.H."/>
            <person name="Johannesson H."/>
        </authorList>
    </citation>
    <scope>NUCLEOTIDE SEQUENCE</scope>
    <source>
        <strain evidence="9">PSN243</strain>
    </source>
</reference>
<dbReference type="GO" id="GO:0005737">
    <property type="term" value="C:cytoplasm"/>
    <property type="evidence" value="ECO:0007669"/>
    <property type="project" value="TreeGrafter"/>
</dbReference>
<dbReference type="InterPro" id="IPR005225">
    <property type="entry name" value="Small_GTP-bd"/>
</dbReference>
<dbReference type="Gene3D" id="3.40.50.300">
    <property type="entry name" value="P-loop containing nucleotide triphosphate hydrolases"/>
    <property type="match status" value="1"/>
</dbReference>
<dbReference type="PROSITE" id="PS51419">
    <property type="entry name" value="RAB"/>
    <property type="match status" value="1"/>
</dbReference>
<dbReference type="GO" id="GO:0006606">
    <property type="term" value="P:protein import into nucleus"/>
    <property type="evidence" value="ECO:0007669"/>
    <property type="project" value="TreeGrafter"/>
</dbReference>
<keyword evidence="3 8" id="KW-0813">Transport</keyword>
<evidence type="ECO:0000256" key="3">
    <source>
        <dbReference type="ARBA" id="ARBA00022448"/>
    </source>
</evidence>
<dbReference type="SMART" id="SM00173">
    <property type="entry name" value="RAS"/>
    <property type="match status" value="1"/>
</dbReference>
<dbReference type="SMART" id="SM00176">
    <property type="entry name" value="RAN"/>
    <property type="match status" value="1"/>
</dbReference>
<keyword evidence="10" id="KW-1185">Reference proteome</keyword>
<dbReference type="SMART" id="SM00175">
    <property type="entry name" value="RAB"/>
    <property type="match status" value="1"/>
</dbReference>
<dbReference type="PANTHER" id="PTHR24071">
    <property type="entry name" value="RAN GTPASE"/>
    <property type="match status" value="1"/>
</dbReference>
<evidence type="ECO:0000313" key="9">
    <source>
        <dbReference type="EMBL" id="KAK4448993.1"/>
    </source>
</evidence>
<dbReference type="Proteomes" id="UP001321760">
    <property type="component" value="Unassembled WGS sequence"/>
</dbReference>
<keyword evidence="4 8" id="KW-0547">Nucleotide-binding</keyword>